<proteinExistence type="predicted"/>
<keyword evidence="2" id="KW-1185">Reference proteome</keyword>
<comment type="caution">
    <text evidence="1">The sequence shown here is derived from an EMBL/GenBank/DDBJ whole genome shotgun (WGS) entry which is preliminary data.</text>
</comment>
<dbReference type="EMBL" id="CABFNQ020000506">
    <property type="protein sequence ID" value="CAH0017400.1"/>
    <property type="molecule type" value="Genomic_DNA"/>
</dbReference>
<gene>
    <name evidence="1" type="ORF">CRHIZ90672A_00007096</name>
</gene>
<sequence length="416" mass="46578">MPTTKIDVGPKLDIFLATSPPHRYVATDTIFGEVQRIQHLVSADAKVTIKLRGRAKTKITSKVNVSYVNVNVWNCDRDDIIEIEQTIYSGPVHIPEDSQEAQGWPFSIDIPQVYTSAAGLTALLPNSFNVFHKDDEGKVEAFIEYALFAELTATVSGSLKKFEATLPIHIRQLTPILTTLDTSDLLDKAHVVKSRQLMPGSGDAERSSSKKLKSLFKSSPTPAFAFDIQVTLPDIIQLEGPNPLPLKVRVIPDWSKTSQEIVNVPQKITLTWVSANIVSLTVATHNRMIKHVEQRSNFKIWEMVRALGKTNIEIPWSKEPEDIDVGELVNLRFGADRVVPSVKRPNGLPMTVPCEFPLFPDHETNNIKHANFLEWEIIGRIGGEKFTTKGVRPVSVVCLGEKDAYQPRPITRERRH</sequence>
<evidence type="ECO:0000313" key="1">
    <source>
        <dbReference type="EMBL" id="CAH0017400.1"/>
    </source>
</evidence>
<dbReference type="Proteomes" id="UP000696573">
    <property type="component" value="Unassembled WGS sequence"/>
</dbReference>
<evidence type="ECO:0008006" key="3">
    <source>
        <dbReference type="Google" id="ProtNLM"/>
    </source>
</evidence>
<name>A0A9N9V2K0_9HYPO</name>
<dbReference type="AlphaFoldDB" id="A0A9N9V2K0"/>
<reference evidence="1" key="1">
    <citation type="submission" date="2021-10" db="EMBL/GenBank/DDBJ databases">
        <authorList>
            <person name="Piombo E."/>
        </authorList>
    </citation>
    <scope>NUCLEOTIDE SEQUENCE</scope>
</reference>
<evidence type="ECO:0000313" key="2">
    <source>
        <dbReference type="Proteomes" id="UP000696573"/>
    </source>
</evidence>
<dbReference type="OrthoDB" id="2333384at2759"/>
<organism evidence="1 2">
    <name type="scientific">Clonostachys rhizophaga</name>
    <dbReference type="NCBI Taxonomy" id="160324"/>
    <lineage>
        <taxon>Eukaryota</taxon>
        <taxon>Fungi</taxon>
        <taxon>Dikarya</taxon>
        <taxon>Ascomycota</taxon>
        <taxon>Pezizomycotina</taxon>
        <taxon>Sordariomycetes</taxon>
        <taxon>Hypocreomycetidae</taxon>
        <taxon>Hypocreales</taxon>
        <taxon>Bionectriaceae</taxon>
        <taxon>Clonostachys</taxon>
    </lineage>
</organism>
<accession>A0A9N9V2K0</accession>
<protein>
    <recommendedName>
        <fullName evidence="3">Arrestin-like N-terminal domain-containing protein</fullName>
    </recommendedName>
</protein>